<dbReference type="AlphaFoldDB" id="A0A6C0BNJ6"/>
<protein>
    <submittedName>
        <fullName evidence="1">Uncharacterized protein</fullName>
    </submittedName>
</protein>
<accession>A0A6C0BNJ6</accession>
<proteinExistence type="predicted"/>
<dbReference type="EMBL" id="MN739201">
    <property type="protein sequence ID" value="QHS93204.1"/>
    <property type="molecule type" value="Genomic_DNA"/>
</dbReference>
<evidence type="ECO:0000313" key="1">
    <source>
        <dbReference type="EMBL" id="QHS93204.1"/>
    </source>
</evidence>
<sequence length="197" mass="21722">MEKSAQEKLKKLGTRRESMTDTLKIAKLEERVAHLEQLCHLLTELAVSKEKSSRDVVTTAEEPANAAKTSTEAGVSVERINQFVEGLLETSHTNFGWIPDALERKIDRRLLQLVLGVIAQSVASARVNVGDNHHMTFSLHPVADHTEADDVADDVARGATRQAGPGNLDAVMFTALRSIISTLTVEFFGHELQFHLE</sequence>
<organism evidence="1">
    <name type="scientific">viral metagenome</name>
    <dbReference type="NCBI Taxonomy" id="1070528"/>
    <lineage>
        <taxon>unclassified sequences</taxon>
        <taxon>metagenomes</taxon>
        <taxon>organismal metagenomes</taxon>
    </lineage>
</organism>
<reference evidence="1" key="1">
    <citation type="journal article" date="2020" name="Nature">
        <title>Giant virus diversity and host interactions through global metagenomics.</title>
        <authorList>
            <person name="Schulz F."/>
            <person name="Roux S."/>
            <person name="Paez-Espino D."/>
            <person name="Jungbluth S."/>
            <person name="Walsh D.A."/>
            <person name="Denef V.J."/>
            <person name="McMahon K.D."/>
            <person name="Konstantinidis K.T."/>
            <person name="Eloe-Fadrosh E.A."/>
            <person name="Kyrpides N.C."/>
            <person name="Woyke T."/>
        </authorList>
    </citation>
    <scope>NUCLEOTIDE SEQUENCE</scope>
    <source>
        <strain evidence="1">GVMAG-M-3300017989-17</strain>
    </source>
</reference>
<name>A0A6C0BNJ6_9ZZZZ</name>